<dbReference type="OrthoDB" id="7743649at2"/>
<dbReference type="EMBL" id="CP019948">
    <property type="protein sequence ID" value="ARN81367.1"/>
    <property type="molecule type" value="Genomic_DNA"/>
</dbReference>
<protein>
    <recommendedName>
        <fullName evidence="4">DUF1269 domain-containing protein</fullName>
    </recommendedName>
</protein>
<evidence type="ECO:0008006" key="4">
    <source>
        <dbReference type="Google" id="ProtNLM"/>
    </source>
</evidence>
<name>A0A1W6MUX2_9HYPH</name>
<organism evidence="2 3">
    <name type="scientific">Methylocystis bryophila</name>
    <dbReference type="NCBI Taxonomy" id="655015"/>
    <lineage>
        <taxon>Bacteria</taxon>
        <taxon>Pseudomonadati</taxon>
        <taxon>Pseudomonadota</taxon>
        <taxon>Alphaproteobacteria</taxon>
        <taxon>Hyphomicrobiales</taxon>
        <taxon>Methylocystaceae</taxon>
        <taxon>Methylocystis</taxon>
    </lineage>
</organism>
<keyword evidence="3" id="KW-1185">Reference proteome</keyword>
<dbReference type="AlphaFoldDB" id="A0A1W6MUX2"/>
<dbReference type="KEGG" id="mbry:B1812_10080"/>
<feature type="transmembrane region" description="Helical" evidence="1">
    <location>
        <begin position="108"/>
        <end position="133"/>
    </location>
</feature>
<evidence type="ECO:0000313" key="3">
    <source>
        <dbReference type="Proteomes" id="UP000193978"/>
    </source>
</evidence>
<reference evidence="2 3" key="1">
    <citation type="submission" date="2017-02" db="EMBL/GenBank/DDBJ databases">
        <authorList>
            <person name="Peterson S.W."/>
        </authorList>
    </citation>
    <scope>NUCLEOTIDE SEQUENCE [LARGE SCALE GENOMIC DNA]</scope>
    <source>
        <strain evidence="2 3">S285</strain>
    </source>
</reference>
<dbReference type="RefSeq" id="WP_085771465.1">
    <property type="nucleotide sequence ID" value="NZ_AP027149.1"/>
</dbReference>
<keyword evidence="1" id="KW-0812">Transmembrane</keyword>
<keyword evidence="1" id="KW-0472">Membrane</keyword>
<evidence type="ECO:0000313" key="2">
    <source>
        <dbReference type="EMBL" id="ARN81367.1"/>
    </source>
</evidence>
<evidence type="ECO:0000256" key="1">
    <source>
        <dbReference type="SAM" id="Phobius"/>
    </source>
</evidence>
<dbReference type="STRING" id="655015.B1812_10080"/>
<gene>
    <name evidence="2" type="ORF">B1812_10080</name>
</gene>
<dbReference type="Proteomes" id="UP000193978">
    <property type="component" value="Chromosome"/>
</dbReference>
<feature type="transmembrane region" description="Helical" evidence="1">
    <location>
        <begin position="84"/>
        <end position="102"/>
    </location>
</feature>
<accession>A0A1W6MUX2</accession>
<sequence length="190" mass="19721">MNEKAQSAAPGREVVGVLADAAALDAATGELLASGFEETQITLLAGEKAIIEKLGHKYKRVEELEDEPKAPRILYRAFDTRKTAILGSLAAIGAIATAGAIFTGGGALAATLGSGLIGAEVGGFLGGVLGDFVDDQHARYLKNQLDHGGLLLFVRARDEAEENAAKEILKNHSGRDVHAHALGAPTIDSI</sequence>
<keyword evidence="1" id="KW-1133">Transmembrane helix</keyword>
<proteinExistence type="predicted"/>